<keyword evidence="4" id="KW-1003">Cell membrane</keyword>
<evidence type="ECO:0000256" key="5">
    <source>
        <dbReference type="ARBA" id="ARBA00022692"/>
    </source>
</evidence>
<dbReference type="Proteomes" id="UP000037326">
    <property type="component" value="Unassembled WGS sequence"/>
</dbReference>
<name>A0A0K9FAK9_9BACI</name>
<dbReference type="GO" id="GO:0015820">
    <property type="term" value="P:L-leucine transport"/>
    <property type="evidence" value="ECO:0007669"/>
    <property type="project" value="TreeGrafter"/>
</dbReference>
<comment type="subcellular location">
    <subcellularLocation>
        <location evidence="1 9">Cell membrane</location>
        <topology evidence="1 9">Multi-pass membrane protein</topology>
    </subcellularLocation>
</comment>
<keyword evidence="5 9" id="KW-0812">Transmembrane</keyword>
<dbReference type="EMBL" id="LFXJ01000005">
    <property type="protein sequence ID" value="KMY31644.1"/>
    <property type="molecule type" value="Genomic_DNA"/>
</dbReference>
<keyword evidence="3 9" id="KW-0813">Transport</keyword>
<evidence type="ECO:0000313" key="10">
    <source>
        <dbReference type="EMBL" id="KMY31644.1"/>
    </source>
</evidence>
<keyword evidence="8 9" id="KW-0472">Membrane</keyword>
<evidence type="ECO:0000256" key="3">
    <source>
        <dbReference type="ARBA" id="ARBA00022448"/>
    </source>
</evidence>
<keyword evidence="7 9" id="KW-1133">Transmembrane helix</keyword>
<dbReference type="GO" id="GO:0005886">
    <property type="term" value="C:plasma membrane"/>
    <property type="evidence" value="ECO:0007669"/>
    <property type="project" value="UniProtKB-SubCell"/>
</dbReference>
<comment type="similarity">
    <text evidence="2 9">Belongs to the branched chain amino acid transporter family.</text>
</comment>
<dbReference type="PANTHER" id="PTHR30588">
    <property type="entry name" value="BRANCHED-CHAIN AMINO ACID TRANSPORT SYSTEM 2 CARRIER PROTEIN"/>
    <property type="match status" value="1"/>
</dbReference>
<dbReference type="GO" id="GO:0015818">
    <property type="term" value="P:isoleucine transport"/>
    <property type="evidence" value="ECO:0007669"/>
    <property type="project" value="TreeGrafter"/>
</dbReference>
<dbReference type="GO" id="GO:0015188">
    <property type="term" value="F:L-isoleucine transmembrane transporter activity"/>
    <property type="evidence" value="ECO:0007669"/>
    <property type="project" value="TreeGrafter"/>
</dbReference>
<protein>
    <recommendedName>
        <fullName evidence="9">Branched-chain amino acid transport system carrier protein</fullName>
    </recommendedName>
</protein>
<keyword evidence="6 9" id="KW-0029">Amino-acid transport</keyword>
<dbReference type="Pfam" id="PF05525">
    <property type="entry name" value="Branch_AA_trans"/>
    <property type="match status" value="1"/>
</dbReference>
<organism evidence="10 11">
    <name type="scientific">Lysinibacillus xylanilyticus</name>
    <dbReference type="NCBI Taxonomy" id="582475"/>
    <lineage>
        <taxon>Bacteria</taxon>
        <taxon>Bacillati</taxon>
        <taxon>Bacillota</taxon>
        <taxon>Bacilli</taxon>
        <taxon>Bacillales</taxon>
        <taxon>Bacillaceae</taxon>
        <taxon>Lysinibacillus</taxon>
    </lineage>
</organism>
<dbReference type="AlphaFoldDB" id="A0A0K9FAK9"/>
<dbReference type="GO" id="GO:0005304">
    <property type="term" value="F:L-valine transmembrane transporter activity"/>
    <property type="evidence" value="ECO:0007669"/>
    <property type="project" value="TreeGrafter"/>
</dbReference>
<evidence type="ECO:0000256" key="6">
    <source>
        <dbReference type="ARBA" id="ARBA00022970"/>
    </source>
</evidence>
<feature type="transmembrane region" description="Helical" evidence="9">
    <location>
        <begin position="32"/>
        <end position="49"/>
    </location>
</feature>
<gene>
    <name evidence="10" type="ORF">ACZ11_05400</name>
</gene>
<evidence type="ECO:0000313" key="11">
    <source>
        <dbReference type="Proteomes" id="UP000037326"/>
    </source>
</evidence>
<sequence length="103" mass="10965">MSSPILMLLNPISITLIILIFTEKWFGGAQSVYVGTMIGTALIAILDALKDANIMVEQINSTFGFIPLFTSGAGWIITGLLGAIIGYIFSNKSVVHSSKSVSN</sequence>
<dbReference type="PATRIC" id="fig|582475.4.peg.518"/>
<dbReference type="GO" id="GO:0015190">
    <property type="term" value="F:L-leucine transmembrane transporter activity"/>
    <property type="evidence" value="ECO:0007669"/>
    <property type="project" value="TreeGrafter"/>
</dbReference>
<comment type="function">
    <text evidence="9">Component of the transport system for branched-chain amino acids.</text>
</comment>
<reference evidence="11" key="1">
    <citation type="submission" date="2015-07" db="EMBL/GenBank/DDBJ databases">
        <authorList>
            <person name="Liu B."/>
            <person name="Wang J."/>
            <person name="Zhu Y."/>
            <person name="Liu G."/>
            <person name="Chen Q."/>
            <person name="Lan J."/>
            <person name="Che J."/>
            <person name="Ge C."/>
            <person name="Shi H."/>
            <person name="Pan Z."/>
            <person name="Liu X."/>
        </authorList>
    </citation>
    <scope>NUCLEOTIDE SEQUENCE [LARGE SCALE GENOMIC DNA]</scope>
    <source>
        <strain evidence="11">DSM 23493</strain>
    </source>
</reference>
<comment type="caution">
    <text evidence="9">Lacks conserved residue(s) required for the propagation of feature annotation.</text>
</comment>
<feature type="transmembrane region" description="Helical" evidence="9">
    <location>
        <begin position="7"/>
        <end position="26"/>
    </location>
</feature>
<evidence type="ECO:0000256" key="1">
    <source>
        <dbReference type="ARBA" id="ARBA00004651"/>
    </source>
</evidence>
<evidence type="ECO:0000256" key="4">
    <source>
        <dbReference type="ARBA" id="ARBA00022475"/>
    </source>
</evidence>
<dbReference type="PANTHER" id="PTHR30588:SF0">
    <property type="entry name" value="BRANCHED-CHAIN AMINO ACID PERMEASE BRNQ"/>
    <property type="match status" value="1"/>
</dbReference>
<evidence type="ECO:0000256" key="7">
    <source>
        <dbReference type="ARBA" id="ARBA00022989"/>
    </source>
</evidence>
<comment type="caution">
    <text evidence="10">The sequence shown here is derived from an EMBL/GenBank/DDBJ whole genome shotgun (WGS) entry which is preliminary data.</text>
</comment>
<proteinExistence type="inferred from homology"/>
<feature type="transmembrane region" description="Helical" evidence="9">
    <location>
        <begin position="61"/>
        <end position="89"/>
    </location>
</feature>
<evidence type="ECO:0000256" key="2">
    <source>
        <dbReference type="ARBA" id="ARBA00008540"/>
    </source>
</evidence>
<evidence type="ECO:0000256" key="9">
    <source>
        <dbReference type="RuleBase" id="RU362122"/>
    </source>
</evidence>
<dbReference type="InterPro" id="IPR004685">
    <property type="entry name" value="Brnchd-chn_aa_trnsp_Livcs"/>
</dbReference>
<evidence type="ECO:0000256" key="8">
    <source>
        <dbReference type="ARBA" id="ARBA00023136"/>
    </source>
</evidence>
<accession>A0A0K9FAK9</accession>